<dbReference type="GO" id="GO:0016301">
    <property type="term" value="F:kinase activity"/>
    <property type="evidence" value="ECO:0007669"/>
    <property type="project" value="UniProtKB-KW"/>
</dbReference>
<dbReference type="SUPFAM" id="SSF53062">
    <property type="entry name" value="PTS system fructose IIA component-like"/>
    <property type="match status" value="1"/>
</dbReference>
<dbReference type="InterPro" id="IPR051471">
    <property type="entry name" value="Bacterial_PTS_sugar_comp"/>
</dbReference>
<dbReference type="PANTHER" id="PTHR33799">
    <property type="entry name" value="PTS PERMEASE-RELATED-RELATED"/>
    <property type="match status" value="1"/>
</dbReference>
<keyword evidence="10" id="KW-1185">Reference proteome</keyword>
<keyword evidence="5" id="KW-0808">Transferase</keyword>
<dbReference type="GO" id="GO:0005737">
    <property type="term" value="C:cytoplasm"/>
    <property type="evidence" value="ECO:0007669"/>
    <property type="project" value="UniProtKB-SubCell"/>
</dbReference>
<keyword evidence="2" id="KW-0813">Transport</keyword>
<keyword evidence="4" id="KW-0762">Sugar transport</keyword>
<comment type="subcellular location">
    <subcellularLocation>
        <location evidence="1">Cytoplasm</location>
    </subcellularLocation>
</comment>
<keyword evidence="7" id="KW-0418">Kinase</keyword>
<keyword evidence="3" id="KW-0963">Cytoplasm</keyword>
<organism evidence="9 10">
    <name type="scientific">Enterocloster lavalensis</name>
    <dbReference type="NCBI Taxonomy" id="460384"/>
    <lineage>
        <taxon>Bacteria</taxon>
        <taxon>Bacillati</taxon>
        <taxon>Bacillota</taxon>
        <taxon>Clostridia</taxon>
        <taxon>Lachnospirales</taxon>
        <taxon>Lachnospiraceae</taxon>
        <taxon>Enterocloster</taxon>
    </lineage>
</organism>
<dbReference type="RefSeq" id="WP_092367014.1">
    <property type="nucleotide sequence ID" value="NZ_CP176637.1"/>
</dbReference>
<evidence type="ECO:0000256" key="2">
    <source>
        <dbReference type="ARBA" id="ARBA00022448"/>
    </source>
</evidence>
<dbReference type="Gene3D" id="3.40.50.510">
    <property type="entry name" value="Phosphotransferase system, mannose-type IIA component"/>
    <property type="match status" value="1"/>
</dbReference>
<dbReference type="PANTHER" id="PTHR33799:SF1">
    <property type="entry name" value="PTS SYSTEM MANNOSE-SPECIFIC EIIAB COMPONENT-RELATED"/>
    <property type="match status" value="1"/>
</dbReference>
<evidence type="ECO:0000256" key="5">
    <source>
        <dbReference type="ARBA" id="ARBA00022679"/>
    </source>
</evidence>
<dbReference type="AlphaFoldDB" id="A0A1I0IG82"/>
<feature type="domain" description="PTS EIIA type-4" evidence="8">
    <location>
        <begin position="1"/>
        <end position="122"/>
    </location>
</feature>
<evidence type="ECO:0000313" key="9">
    <source>
        <dbReference type="EMBL" id="SET95634.1"/>
    </source>
</evidence>
<evidence type="ECO:0000256" key="4">
    <source>
        <dbReference type="ARBA" id="ARBA00022597"/>
    </source>
</evidence>
<dbReference type="InterPro" id="IPR033887">
    <property type="entry name" value="PTS_IIA_man"/>
</dbReference>
<dbReference type="CDD" id="cd00006">
    <property type="entry name" value="PTS_IIA_man"/>
    <property type="match status" value="1"/>
</dbReference>
<sequence length="144" mass="15744">MIAILLVSHGTYATAMLDTARMILGPQEQAVAVGLTADESPDQLRAELVRAMESFQGTELLVLTDITSGTPFNTVVALSGQYPFRHLTGVNLPLLIETLICRQFVPMEELIKSLLEKAPDTFVDVDGKFGESRDGGEDWEEDGF</sequence>
<dbReference type="GO" id="GO:0016020">
    <property type="term" value="C:membrane"/>
    <property type="evidence" value="ECO:0007669"/>
    <property type="project" value="InterPro"/>
</dbReference>
<evidence type="ECO:0000313" key="10">
    <source>
        <dbReference type="Proteomes" id="UP000198508"/>
    </source>
</evidence>
<dbReference type="GO" id="GO:0009401">
    <property type="term" value="P:phosphoenolpyruvate-dependent sugar phosphotransferase system"/>
    <property type="evidence" value="ECO:0007669"/>
    <property type="project" value="UniProtKB-KW"/>
</dbReference>
<name>A0A1I0IG82_9FIRM</name>
<dbReference type="STRING" id="460384.SAMN05216313_12142"/>
<accession>A0A1I0IG82</accession>
<evidence type="ECO:0000256" key="3">
    <source>
        <dbReference type="ARBA" id="ARBA00022490"/>
    </source>
</evidence>
<evidence type="ECO:0000256" key="7">
    <source>
        <dbReference type="ARBA" id="ARBA00022777"/>
    </source>
</evidence>
<dbReference type="PROSITE" id="PS51096">
    <property type="entry name" value="PTS_EIIA_TYPE_4"/>
    <property type="match status" value="1"/>
</dbReference>
<dbReference type="InterPro" id="IPR036662">
    <property type="entry name" value="PTS_EIIA_man-typ_sf"/>
</dbReference>
<evidence type="ECO:0000256" key="6">
    <source>
        <dbReference type="ARBA" id="ARBA00022683"/>
    </source>
</evidence>
<dbReference type="Pfam" id="PF03610">
    <property type="entry name" value="EIIA-man"/>
    <property type="match status" value="1"/>
</dbReference>
<keyword evidence="6" id="KW-0598">Phosphotransferase system</keyword>
<dbReference type="InterPro" id="IPR004701">
    <property type="entry name" value="PTS_EIIA_man-typ"/>
</dbReference>
<proteinExistence type="predicted"/>
<dbReference type="EMBL" id="FOIM01000021">
    <property type="protein sequence ID" value="SET95634.1"/>
    <property type="molecule type" value="Genomic_DNA"/>
</dbReference>
<evidence type="ECO:0000256" key="1">
    <source>
        <dbReference type="ARBA" id="ARBA00004496"/>
    </source>
</evidence>
<dbReference type="Proteomes" id="UP000198508">
    <property type="component" value="Unassembled WGS sequence"/>
</dbReference>
<reference evidence="10" key="1">
    <citation type="submission" date="2016-10" db="EMBL/GenBank/DDBJ databases">
        <authorList>
            <person name="Varghese N."/>
            <person name="Submissions S."/>
        </authorList>
    </citation>
    <scope>NUCLEOTIDE SEQUENCE [LARGE SCALE GENOMIC DNA]</scope>
    <source>
        <strain evidence="10">NLAE-zl-G277</strain>
    </source>
</reference>
<evidence type="ECO:0000259" key="8">
    <source>
        <dbReference type="PROSITE" id="PS51096"/>
    </source>
</evidence>
<protein>
    <submittedName>
        <fullName evidence="9">PTS system, mannose-specific IIA component</fullName>
    </submittedName>
</protein>
<gene>
    <name evidence="9" type="ORF">SAMN05216313_12142</name>
</gene>